<feature type="coiled-coil region" evidence="1">
    <location>
        <begin position="116"/>
        <end position="171"/>
    </location>
</feature>
<evidence type="ECO:0000313" key="5">
    <source>
        <dbReference type="EMBL" id="SDA49068.1"/>
    </source>
</evidence>
<keyword evidence="3" id="KW-1133">Transmembrane helix</keyword>
<dbReference type="Proteomes" id="UP000199689">
    <property type="component" value="Unassembled WGS sequence"/>
</dbReference>
<feature type="domain" description="Zinc-ribbon" evidence="4">
    <location>
        <begin position="3"/>
        <end position="24"/>
    </location>
</feature>
<dbReference type="AlphaFoldDB" id="A0A1G5VTI8"/>
<proteinExistence type="predicted"/>
<evidence type="ECO:0000256" key="1">
    <source>
        <dbReference type="SAM" id="Coils"/>
    </source>
</evidence>
<keyword evidence="1" id="KW-0175">Coiled coil</keyword>
<dbReference type="EMBL" id="FMXA01000009">
    <property type="protein sequence ID" value="SDA49068.1"/>
    <property type="molecule type" value="Genomic_DNA"/>
</dbReference>
<sequence length="178" mass="19880">MICKHCGAEIPEGSRFCIYCGKKLEDSLFVADDQTQIRQPVPTPSSHWADESPEAQEAPYTEITDADDELITLRKHMKIGAILMGIYVFLTAGFIVYQMMCNKSLASEVTLLRQQNIQQAADIATLKEDIKNLKDDLSDAQTQAQNAQDEAAEARQNLKKAQQAAQNANDVLDYILSW</sequence>
<keyword evidence="3" id="KW-0472">Membrane</keyword>
<name>A0A1G5VTI8_9FIRM</name>
<keyword evidence="3" id="KW-0812">Transmembrane</keyword>
<dbReference type="Pfam" id="PF13240">
    <property type="entry name" value="Zn_Ribbon_1"/>
    <property type="match status" value="1"/>
</dbReference>
<evidence type="ECO:0000256" key="3">
    <source>
        <dbReference type="SAM" id="Phobius"/>
    </source>
</evidence>
<feature type="transmembrane region" description="Helical" evidence="3">
    <location>
        <begin position="79"/>
        <end position="100"/>
    </location>
</feature>
<accession>A0A1G5VTI8</accession>
<organism evidence="5 6">
    <name type="scientific">Allisonella histaminiformans</name>
    <dbReference type="NCBI Taxonomy" id="209880"/>
    <lineage>
        <taxon>Bacteria</taxon>
        <taxon>Bacillati</taxon>
        <taxon>Bacillota</taxon>
        <taxon>Negativicutes</taxon>
        <taxon>Veillonellales</taxon>
        <taxon>Veillonellaceae</taxon>
        <taxon>Allisonella</taxon>
    </lineage>
</organism>
<dbReference type="GeneID" id="87755889"/>
<evidence type="ECO:0000259" key="4">
    <source>
        <dbReference type="Pfam" id="PF13240"/>
    </source>
</evidence>
<dbReference type="OrthoDB" id="1624803at2"/>
<evidence type="ECO:0000256" key="2">
    <source>
        <dbReference type="SAM" id="MobiDB-lite"/>
    </source>
</evidence>
<feature type="region of interest" description="Disordered" evidence="2">
    <location>
        <begin position="39"/>
        <end position="58"/>
    </location>
</feature>
<dbReference type="RefSeq" id="WP_091364215.1">
    <property type="nucleotide sequence ID" value="NZ_FMXA01000009.1"/>
</dbReference>
<protein>
    <submittedName>
        <fullName evidence="5">Zinc-ribbon domain-containing protein</fullName>
    </submittedName>
</protein>
<dbReference type="InterPro" id="IPR026870">
    <property type="entry name" value="Zinc_ribbon_dom"/>
</dbReference>
<evidence type="ECO:0000313" key="6">
    <source>
        <dbReference type="Proteomes" id="UP000199689"/>
    </source>
</evidence>
<reference evidence="5 6" key="1">
    <citation type="submission" date="2016-10" db="EMBL/GenBank/DDBJ databases">
        <authorList>
            <person name="de Groot N.N."/>
        </authorList>
    </citation>
    <scope>NUCLEOTIDE SEQUENCE [LARGE SCALE GENOMIC DNA]</scope>
    <source>
        <strain evidence="5 6">DSM 15230</strain>
    </source>
</reference>
<keyword evidence="6" id="KW-1185">Reference proteome</keyword>
<gene>
    <name evidence="5" type="ORF">SAMN02910343_00861</name>
</gene>